<reference evidence="2 3" key="1">
    <citation type="journal article" date="2006" name="DNA Res.">
        <title>Genome sequence of the cat pathogen, Chlamydophila felis.</title>
        <authorList>
            <person name="Azuma Y."/>
            <person name="Hirakawa H."/>
            <person name="Yamashita A."/>
            <person name="Cai Y."/>
            <person name="Rahman M.A."/>
            <person name="Suzuki H."/>
            <person name="Mitaku S."/>
            <person name="Toh H."/>
            <person name="Goto S."/>
            <person name="Murakami T."/>
            <person name="Sugi K."/>
            <person name="Hayashi H."/>
            <person name="Fukushi H."/>
            <person name="Hattori M."/>
            <person name="Kuhara S."/>
            <person name="Shirai M."/>
        </authorList>
    </citation>
    <scope>NUCLEOTIDE SEQUENCE [LARGE SCALE GENOMIC DNA]</scope>
    <source>
        <strain evidence="2 3">Fe/C-56</strain>
    </source>
</reference>
<feature type="transmembrane region" description="Helical" evidence="1">
    <location>
        <begin position="52"/>
        <end position="70"/>
    </location>
</feature>
<keyword evidence="1" id="KW-0472">Membrane</keyword>
<accession>Q254Z6</accession>
<evidence type="ECO:0000256" key="1">
    <source>
        <dbReference type="SAM" id="Phobius"/>
    </source>
</evidence>
<name>Q254Z6_CHLFF</name>
<dbReference type="EMBL" id="AP006861">
    <property type="protein sequence ID" value="BAE81142.1"/>
    <property type="molecule type" value="Genomic_DNA"/>
</dbReference>
<protein>
    <submittedName>
        <fullName evidence="2">Uncharacterized protein</fullName>
    </submittedName>
</protein>
<dbReference type="Proteomes" id="UP000001260">
    <property type="component" value="Chromosome"/>
</dbReference>
<keyword evidence="3" id="KW-1185">Reference proteome</keyword>
<dbReference type="STRING" id="264202.gene:10544187"/>
<proteinExistence type="predicted"/>
<dbReference type="HOGENOM" id="CLU_2435499_0_0_0"/>
<keyword evidence="1" id="KW-0812">Transmembrane</keyword>
<keyword evidence="1" id="KW-1133">Transmembrane helix</keyword>
<dbReference type="AlphaFoldDB" id="Q254Z6"/>
<evidence type="ECO:0000313" key="3">
    <source>
        <dbReference type="Proteomes" id="UP000001260"/>
    </source>
</evidence>
<dbReference type="KEGG" id="cfe:BAE81142.1"/>
<evidence type="ECO:0000313" key="2">
    <source>
        <dbReference type="EMBL" id="BAE81142.1"/>
    </source>
</evidence>
<organism evidence="2 3">
    <name type="scientific">Chlamydia felis (strain Fe/C-56)</name>
    <name type="common">Chlamydophila felis</name>
    <dbReference type="NCBI Taxonomy" id="264202"/>
    <lineage>
        <taxon>Bacteria</taxon>
        <taxon>Pseudomonadati</taxon>
        <taxon>Chlamydiota</taxon>
        <taxon>Chlamydiia</taxon>
        <taxon>Chlamydiales</taxon>
        <taxon>Chlamydiaceae</taxon>
        <taxon>Chlamydia/Chlamydophila group</taxon>
        <taxon>Chlamydia</taxon>
    </lineage>
</organism>
<gene>
    <name evidence="2" type="ordered locus">CF0370</name>
</gene>
<sequence>MPDEDRVFLYFFCSRKLSVQTRSNYTSSHIKKPFLQFNEVDCFYPVVMDTSIFDLAVAIVLICLRLLVFIRKYRDCVSQRMERSKEIEVL</sequence>